<dbReference type="STRING" id="1777141.AWB80_00548"/>
<proteinExistence type="predicted"/>
<dbReference type="Pfam" id="PF03992">
    <property type="entry name" value="ABM"/>
    <property type="match status" value="1"/>
</dbReference>
<accession>A0A157ZCD5</accession>
<dbReference type="PANTHER" id="PTHR37811">
    <property type="entry name" value="BLL5343 PROTEIN"/>
    <property type="match status" value="1"/>
</dbReference>
<evidence type="ECO:0000313" key="2">
    <source>
        <dbReference type="EMBL" id="SAK43143.1"/>
    </source>
</evidence>
<comment type="caution">
    <text evidence="2">The sequence shown here is derived from an EMBL/GenBank/DDBJ whole genome shotgun (WGS) entry which is preliminary data.</text>
</comment>
<dbReference type="Proteomes" id="UP000054911">
    <property type="component" value="Unassembled WGS sequence"/>
</dbReference>
<dbReference type="RefSeq" id="WP_061173123.1">
    <property type="nucleotide sequence ID" value="NZ_FCOE02000002.1"/>
</dbReference>
<gene>
    <name evidence="2" type="ORF">AWB80_00548</name>
</gene>
<name>A0A157ZCD5_9BURK</name>
<dbReference type="Gene3D" id="3.30.70.100">
    <property type="match status" value="1"/>
</dbReference>
<dbReference type="SUPFAM" id="SSF54909">
    <property type="entry name" value="Dimeric alpha+beta barrel"/>
    <property type="match status" value="1"/>
</dbReference>
<organism evidence="2 3">
    <name type="scientific">Caballeronia pedi</name>
    <dbReference type="NCBI Taxonomy" id="1777141"/>
    <lineage>
        <taxon>Bacteria</taxon>
        <taxon>Pseudomonadati</taxon>
        <taxon>Pseudomonadota</taxon>
        <taxon>Betaproteobacteria</taxon>
        <taxon>Burkholderiales</taxon>
        <taxon>Burkholderiaceae</taxon>
        <taxon>Caballeronia</taxon>
    </lineage>
</organism>
<dbReference type="InterPro" id="IPR011008">
    <property type="entry name" value="Dimeric_a/b-barrel"/>
</dbReference>
<dbReference type="OrthoDB" id="9797060at2"/>
<dbReference type="AlphaFoldDB" id="A0A157ZCD5"/>
<dbReference type="PANTHER" id="PTHR37811:SF2">
    <property type="entry name" value="ABM DOMAIN-CONTAINING PROTEIN"/>
    <property type="match status" value="1"/>
</dbReference>
<reference evidence="2" key="1">
    <citation type="submission" date="2016-01" db="EMBL/GenBank/DDBJ databases">
        <authorList>
            <person name="Peeters C."/>
        </authorList>
    </citation>
    <scope>NUCLEOTIDE SEQUENCE [LARGE SCALE GENOMIC DNA]</scope>
    <source>
        <strain evidence="2">LMG 29323</strain>
    </source>
</reference>
<keyword evidence="2" id="KW-0503">Monooxygenase</keyword>
<protein>
    <submittedName>
        <fullName evidence="2">Antibiotic biosynthesis monooxygenase</fullName>
    </submittedName>
</protein>
<dbReference type="EMBL" id="FCOE02000002">
    <property type="protein sequence ID" value="SAK43143.1"/>
    <property type="molecule type" value="Genomic_DNA"/>
</dbReference>
<dbReference type="InterPro" id="IPR052936">
    <property type="entry name" value="Jasmonate_Hydroxylase-like"/>
</dbReference>
<keyword evidence="3" id="KW-1185">Reference proteome</keyword>
<evidence type="ECO:0000259" key="1">
    <source>
        <dbReference type="Pfam" id="PF03992"/>
    </source>
</evidence>
<feature type="domain" description="ABM" evidence="1">
    <location>
        <begin position="1"/>
        <end position="76"/>
    </location>
</feature>
<sequence length="224" mass="25433">MFSAMLEVNPIPDQFDAYLSMAKMLRPELEAIDGFIDNTRYASLTREGWLLSLSSWRDEKSLVRWRTTTKHHKIQQAARDRVFADYRLRIGQIVTDTHVPEGHALVEQRLDVTEAGAGKAVTLLDARRLPDWIAQAGPHVVARSLGIDEAAPGLVAWDVFHALLTPGDVIAVATWRDQAAAESFERDAARPSDVRLRHIRVIREYGMFDRREAPQYFEEAQRTA</sequence>
<keyword evidence="2" id="KW-0560">Oxidoreductase</keyword>
<dbReference type="InterPro" id="IPR007138">
    <property type="entry name" value="ABM_dom"/>
</dbReference>
<evidence type="ECO:0000313" key="3">
    <source>
        <dbReference type="Proteomes" id="UP000054911"/>
    </source>
</evidence>
<dbReference type="GO" id="GO:0004497">
    <property type="term" value="F:monooxygenase activity"/>
    <property type="evidence" value="ECO:0007669"/>
    <property type="project" value="UniProtKB-KW"/>
</dbReference>